<dbReference type="Gene3D" id="3.30.420.10">
    <property type="entry name" value="Ribonuclease H-like superfamily/Ribonuclease H"/>
    <property type="match status" value="1"/>
</dbReference>
<keyword evidence="2" id="KW-0645">Protease</keyword>
<evidence type="ECO:0000256" key="16">
    <source>
        <dbReference type="SAM" id="MobiDB-lite"/>
    </source>
</evidence>
<dbReference type="Proteomes" id="UP001151760">
    <property type="component" value="Unassembled WGS sequence"/>
</dbReference>
<reference evidence="19" key="2">
    <citation type="submission" date="2022-01" db="EMBL/GenBank/DDBJ databases">
        <authorList>
            <person name="Yamashiro T."/>
            <person name="Shiraishi A."/>
            <person name="Satake H."/>
            <person name="Nakayama K."/>
        </authorList>
    </citation>
    <scope>NUCLEOTIDE SEQUENCE</scope>
</reference>
<evidence type="ECO:0000256" key="6">
    <source>
        <dbReference type="ARBA" id="ARBA00022723"/>
    </source>
</evidence>
<feature type="region of interest" description="Disordered" evidence="16">
    <location>
        <begin position="217"/>
        <end position="282"/>
    </location>
</feature>
<evidence type="ECO:0000256" key="9">
    <source>
        <dbReference type="ARBA" id="ARBA00022801"/>
    </source>
</evidence>
<dbReference type="InterPro" id="IPR041373">
    <property type="entry name" value="RT_RNaseH"/>
</dbReference>
<feature type="compositionally biased region" description="Acidic residues" evidence="16">
    <location>
        <begin position="217"/>
        <end position="231"/>
    </location>
</feature>
<dbReference type="Gene3D" id="2.40.70.10">
    <property type="entry name" value="Acid Proteases"/>
    <property type="match status" value="1"/>
</dbReference>
<dbReference type="PANTHER" id="PTHR37984">
    <property type="entry name" value="PROTEIN CBG26694"/>
    <property type="match status" value="1"/>
</dbReference>
<keyword evidence="20" id="KW-1185">Reference proteome</keyword>
<keyword evidence="11" id="KW-0229">DNA integration</keyword>
<evidence type="ECO:0000256" key="5">
    <source>
        <dbReference type="ARBA" id="ARBA00022722"/>
    </source>
</evidence>
<dbReference type="Pfam" id="PF00078">
    <property type="entry name" value="RVT_1"/>
    <property type="match status" value="1"/>
</dbReference>
<dbReference type="CDD" id="cd01647">
    <property type="entry name" value="RT_LTR"/>
    <property type="match status" value="1"/>
</dbReference>
<dbReference type="Gene3D" id="3.10.10.10">
    <property type="entry name" value="HIV Type 1 Reverse Transcriptase, subunit A, domain 1"/>
    <property type="match status" value="1"/>
</dbReference>
<keyword evidence="5" id="KW-0540">Nuclease</keyword>
<keyword evidence="15" id="KW-0233">DNA recombination</keyword>
<evidence type="ECO:0000256" key="7">
    <source>
        <dbReference type="ARBA" id="ARBA00022750"/>
    </source>
</evidence>
<dbReference type="Gene3D" id="3.30.70.270">
    <property type="match status" value="1"/>
</dbReference>
<dbReference type="PANTHER" id="PTHR37984:SF5">
    <property type="entry name" value="PROTEIN NYNRIN-LIKE"/>
    <property type="match status" value="1"/>
</dbReference>
<keyword evidence="6" id="KW-0479">Metal-binding</keyword>
<accession>A0ABQ4X5U6</accession>
<evidence type="ECO:0000259" key="17">
    <source>
        <dbReference type="PROSITE" id="PS50878"/>
    </source>
</evidence>
<keyword evidence="13" id="KW-0239">DNA-directed DNA polymerase</keyword>
<evidence type="ECO:0000256" key="14">
    <source>
        <dbReference type="ARBA" id="ARBA00023125"/>
    </source>
</evidence>
<organism evidence="19 20">
    <name type="scientific">Tanacetum coccineum</name>
    <dbReference type="NCBI Taxonomy" id="301880"/>
    <lineage>
        <taxon>Eukaryota</taxon>
        <taxon>Viridiplantae</taxon>
        <taxon>Streptophyta</taxon>
        <taxon>Embryophyta</taxon>
        <taxon>Tracheophyta</taxon>
        <taxon>Spermatophyta</taxon>
        <taxon>Magnoliopsida</taxon>
        <taxon>eudicotyledons</taxon>
        <taxon>Gunneridae</taxon>
        <taxon>Pentapetalae</taxon>
        <taxon>asterids</taxon>
        <taxon>campanulids</taxon>
        <taxon>Asterales</taxon>
        <taxon>Asteraceae</taxon>
        <taxon>Asteroideae</taxon>
        <taxon>Anthemideae</taxon>
        <taxon>Anthemidinae</taxon>
        <taxon>Tanacetum</taxon>
    </lineage>
</organism>
<keyword evidence="10" id="KW-0460">Magnesium</keyword>
<dbReference type="PROSITE" id="PS50994">
    <property type="entry name" value="INTEGRASE"/>
    <property type="match status" value="1"/>
</dbReference>
<evidence type="ECO:0000259" key="18">
    <source>
        <dbReference type="PROSITE" id="PS50994"/>
    </source>
</evidence>
<dbReference type="Pfam" id="PF17921">
    <property type="entry name" value="Integrase_H2C2"/>
    <property type="match status" value="1"/>
</dbReference>
<dbReference type="InterPro" id="IPR001584">
    <property type="entry name" value="Integrase_cat-core"/>
</dbReference>
<dbReference type="InterPro" id="IPR036397">
    <property type="entry name" value="RNaseH_sf"/>
</dbReference>
<keyword evidence="4" id="KW-0548">Nucleotidyltransferase</keyword>
<proteinExistence type="predicted"/>
<name>A0ABQ4X5U6_9ASTR</name>
<keyword evidence="3" id="KW-0808">Transferase</keyword>
<dbReference type="EMBL" id="BQNB010009231">
    <property type="protein sequence ID" value="GJS60587.1"/>
    <property type="molecule type" value="Genomic_DNA"/>
</dbReference>
<evidence type="ECO:0000256" key="3">
    <source>
        <dbReference type="ARBA" id="ARBA00022679"/>
    </source>
</evidence>
<dbReference type="PROSITE" id="PS50878">
    <property type="entry name" value="RT_POL"/>
    <property type="match status" value="1"/>
</dbReference>
<keyword evidence="14" id="KW-0238">DNA-binding</keyword>
<feature type="compositionally biased region" description="Pro residues" evidence="16">
    <location>
        <begin position="153"/>
        <end position="180"/>
    </location>
</feature>
<evidence type="ECO:0000313" key="20">
    <source>
        <dbReference type="Proteomes" id="UP001151760"/>
    </source>
</evidence>
<evidence type="ECO:0000256" key="8">
    <source>
        <dbReference type="ARBA" id="ARBA00022759"/>
    </source>
</evidence>
<evidence type="ECO:0000256" key="13">
    <source>
        <dbReference type="ARBA" id="ARBA00022932"/>
    </source>
</evidence>
<evidence type="ECO:0000256" key="12">
    <source>
        <dbReference type="ARBA" id="ARBA00022918"/>
    </source>
</evidence>
<dbReference type="InterPro" id="IPR041588">
    <property type="entry name" value="Integrase_H2C2"/>
</dbReference>
<dbReference type="InterPro" id="IPR043128">
    <property type="entry name" value="Rev_trsase/Diguanyl_cyclase"/>
</dbReference>
<evidence type="ECO:0000256" key="10">
    <source>
        <dbReference type="ARBA" id="ARBA00022842"/>
    </source>
</evidence>
<dbReference type="SUPFAM" id="SSF50630">
    <property type="entry name" value="Acid proteases"/>
    <property type="match status" value="1"/>
</dbReference>
<feature type="domain" description="Integrase catalytic" evidence="18">
    <location>
        <begin position="1173"/>
        <end position="1336"/>
    </location>
</feature>
<dbReference type="SUPFAM" id="SSF53098">
    <property type="entry name" value="Ribonuclease H-like"/>
    <property type="match status" value="1"/>
</dbReference>
<evidence type="ECO:0000256" key="2">
    <source>
        <dbReference type="ARBA" id="ARBA00022670"/>
    </source>
</evidence>
<protein>
    <recommendedName>
        <fullName evidence="1">RNA-directed DNA polymerase</fullName>
        <ecNumber evidence="1">2.7.7.49</ecNumber>
    </recommendedName>
</protein>
<dbReference type="InterPro" id="IPR050951">
    <property type="entry name" value="Retrovirus_Pol_polyprotein"/>
</dbReference>
<dbReference type="Gene3D" id="1.10.340.70">
    <property type="match status" value="1"/>
</dbReference>
<dbReference type="EC" id="2.7.7.49" evidence="1"/>
<dbReference type="Pfam" id="PF08284">
    <property type="entry name" value="RVP_2"/>
    <property type="match status" value="1"/>
</dbReference>
<dbReference type="InterPro" id="IPR056924">
    <property type="entry name" value="SH3_Tf2-1"/>
</dbReference>
<comment type="caution">
    <text evidence="19">The sequence shown here is derived from an EMBL/GenBank/DDBJ whole genome shotgun (WGS) entry which is preliminary data.</text>
</comment>
<keyword evidence="8" id="KW-0255">Endonuclease</keyword>
<sequence length="1671" mass="191199">MRRSSLRLSAIACDRHAYIDYKNYTKTFFFVYFALKEEMIYATEFEIHEMVQGKLPLVKTTDVASRMLDGAVKLPKQLFGESVVSAAVDPSEVVQPAKGRRGYVKQPLTLDLGYWFVDCDELTETIGHNSVMSSASSAVTYTSVYTDSMPGRPVAPPSPDYVPGPEHPPSPVEVPYIPKPEYPEYLVPSDDEAPIEDQPLPADASPVALLLGYEVDSDPEEDLEEDPEEDHADYPADGGDDYYEPSDDDDDDDDTDDKDEEPFEDEADKEHLAPADSPAIPVTDLVPSAEDIEAFETDEAVPTHVPSPRRHMARMFVRPQTPVPFPSEAEVERLLALPISPPYPLTQQLSPLLDSPYHHLPPHPSSLHLPPPVPTSLPLPLSPLPPLPASLHTTSRPYEVGGVEAVGYRIRDTWVDQREVTEEVASMTLEGVNTRVTELTAVQEQDTQDIYAEALVSREAWAHSVGLSSTVHYELQGHYKKNCQKLKNGNHGNQRGNGNAPAKVYVVGNVGTNPDSNVVTGTFLLNDRYASILFDTGADRSFVSTAFSSLIDIAPTTLDHFYDVELADGKIIGINTVIRGCTLNFLNHPFNINLTPVELGSFDAIIGMDWLLKYHVVIDCAEKIVRIPWGNETLLIYGDGIFPEELPGLPPTRQVEFQIDLMPGDAPVARAPYRLAHFEMKELSEQLQELPDKGFIRPSSSPWEDPVLFVKKKDRSFRMCIDYHELNKLTVKNRYPLPRIDDLFDQLQGFSIYSKIDLRSGYHQLRVCEQDIPKMAFRTWYSHYKFQFMPFGLTNAPSVFMDLMNWVCKPYLDKFVNVFIDDILFYSKDKKEHEEHLKAILELLKKEELYAKFSKCEFWIPKRFIEGFLKVAKPMTKLTQKKVAFEWGDKQEAVFQTLKDKLYSAPILVLPQGAENFIVNCDASHKGLGTVLVQNEKVIAYTSRQLKIHEKNYTTHDLELGTVVFALKLWRHYLYGTKCTVFTDHKSLQHILNQKELNMRQLRWLELLSDYDCEIRYHPGKANVVADALSRKERIKPLRVRALVMTIGLNLPKQILEAQIEAQKPENIKNEDVGGMIRKDIPKEKLEPRADGTLCLNGRSWLPCYGDLRTVIMHESHKSKYSVHPGSDKMYQDMKKLYWWPNMKADIATYVSKCLTCARVKAEHQRPSGLLVQPKIPQWKWDNITMDFVTKLPKSSQGHDTIWVIVDRLTKSAIFIPMRENDPMEKLARMYLKEVVTRHGIPVSIICDRDPRFSSNFWKSLQKALGTSLDMSTAYHPETDGQSERTIQTLEDMLRACVIDFGNGWIKHLPLVEFSYNNSYHASIKAAPFEALYGQKCRSPVCWAEVGEAQLTGPDLVQETTEKIIQIKQRIQAARDRQKSYADLKRKPMEFQVGDRVMLKVSPWKGVLKLPQELSRVHNTFHVSNLKKCYSDEPLVVPLEGLHINDKLQFVEEPVEIMEQEIKRLKRSYIPLVKVRWNSRRGPELTWEREDFFKKKYPHLFINRASSPFMARFSFAFLFNNWSICVISFCYTTSKGVVRFGKWGKLNPRYVGPFKVLEKVGSVAYKLELPQELSRVHNTFHVSNLKKCYSEEPLAVPLEGLHIDDKLQFVEEPVEIMEREIKRLKRSRIPLVKVRWNSKRGPEFTWEREDSFKKKYPHLFTNRASSSTTMS</sequence>
<feature type="domain" description="Reverse transcriptase" evidence="17">
    <location>
        <begin position="691"/>
        <end position="869"/>
    </location>
</feature>
<dbReference type="PROSITE" id="PS00141">
    <property type="entry name" value="ASP_PROTEASE"/>
    <property type="match status" value="1"/>
</dbReference>
<feature type="region of interest" description="Disordered" evidence="16">
    <location>
        <begin position="150"/>
        <end position="201"/>
    </location>
</feature>
<evidence type="ECO:0000256" key="1">
    <source>
        <dbReference type="ARBA" id="ARBA00012493"/>
    </source>
</evidence>
<evidence type="ECO:0000256" key="11">
    <source>
        <dbReference type="ARBA" id="ARBA00022908"/>
    </source>
</evidence>
<feature type="compositionally biased region" description="Acidic residues" evidence="16">
    <location>
        <begin position="238"/>
        <end position="267"/>
    </location>
</feature>
<dbReference type="InterPro" id="IPR021109">
    <property type="entry name" value="Peptidase_aspartic_dom_sf"/>
</dbReference>
<dbReference type="Pfam" id="PF24626">
    <property type="entry name" value="SH3_Tf2-1"/>
    <property type="match status" value="1"/>
</dbReference>
<dbReference type="CDD" id="cd09274">
    <property type="entry name" value="RNase_HI_RT_Ty3"/>
    <property type="match status" value="1"/>
</dbReference>
<evidence type="ECO:0000313" key="19">
    <source>
        <dbReference type="EMBL" id="GJS60587.1"/>
    </source>
</evidence>
<dbReference type="InterPro" id="IPR012337">
    <property type="entry name" value="RNaseH-like_sf"/>
</dbReference>
<keyword evidence="12" id="KW-0695">RNA-directed DNA polymerase</keyword>
<evidence type="ECO:0000256" key="15">
    <source>
        <dbReference type="ARBA" id="ARBA00023172"/>
    </source>
</evidence>
<evidence type="ECO:0000256" key="4">
    <source>
        <dbReference type="ARBA" id="ARBA00022695"/>
    </source>
</evidence>
<keyword evidence="9" id="KW-0378">Hydrolase</keyword>
<dbReference type="InterPro" id="IPR001969">
    <property type="entry name" value="Aspartic_peptidase_AS"/>
</dbReference>
<dbReference type="CDD" id="cd00303">
    <property type="entry name" value="retropepsin_like"/>
    <property type="match status" value="1"/>
</dbReference>
<dbReference type="InterPro" id="IPR043502">
    <property type="entry name" value="DNA/RNA_pol_sf"/>
</dbReference>
<dbReference type="InterPro" id="IPR000477">
    <property type="entry name" value="RT_dom"/>
</dbReference>
<keyword evidence="7" id="KW-0064">Aspartyl protease</keyword>
<reference evidence="19" key="1">
    <citation type="journal article" date="2022" name="Int. J. Mol. Sci.">
        <title>Draft Genome of Tanacetum Coccineum: Genomic Comparison of Closely Related Tanacetum-Family Plants.</title>
        <authorList>
            <person name="Yamashiro T."/>
            <person name="Shiraishi A."/>
            <person name="Nakayama K."/>
            <person name="Satake H."/>
        </authorList>
    </citation>
    <scope>NUCLEOTIDE SEQUENCE</scope>
</reference>
<dbReference type="Pfam" id="PF17917">
    <property type="entry name" value="RT_RNaseH"/>
    <property type="match status" value="1"/>
</dbReference>
<dbReference type="SUPFAM" id="SSF56672">
    <property type="entry name" value="DNA/RNA polymerases"/>
    <property type="match status" value="1"/>
</dbReference>
<gene>
    <name evidence="19" type="ORF">Tco_0655371</name>
</gene>